<keyword evidence="3" id="KW-0547">Nucleotide-binding</keyword>
<evidence type="ECO:0000256" key="3">
    <source>
        <dbReference type="ARBA" id="ARBA00022741"/>
    </source>
</evidence>
<evidence type="ECO:0000313" key="7">
    <source>
        <dbReference type="Proteomes" id="UP001157186"/>
    </source>
</evidence>
<dbReference type="CDD" id="cd03230">
    <property type="entry name" value="ABC_DR_subfamily_A"/>
    <property type="match status" value="1"/>
</dbReference>
<evidence type="ECO:0000259" key="5">
    <source>
        <dbReference type="PROSITE" id="PS50893"/>
    </source>
</evidence>
<comment type="similarity">
    <text evidence="1">Belongs to the ABC transporter superfamily.</text>
</comment>
<evidence type="ECO:0000256" key="1">
    <source>
        <dbReference type="ARBA" id="ARBA00005417"/>
    </source>
</evidence>
<keyword evidence="4 6" id="KW-0067">ATP-binding</keyword>
<dbReference type="InterPro" id="IPR003439">
    <property type="entry name" value="ABC_transporter-like_ATP-bd"/>
</dbReference>
<dbReference type="SUPFAM" id="SSF52540">
    <property type="entry name" value="P-loop containing nucleoside triphosphate hydrolases"/>
    <property type="match status" value="1"/>
</dbReference>
<dbReference type="PROSITE" id="PS50893">
    <property type="entry name" value="ABC_TRANSPORTER_2"/>
    <property type="match status" value="1"/>
</dbReference>
<dbReference type="InterPro" id="IPR003593">
    <property type="entry name" value="AAA+_ATPase"/>
</dbReference>
<dbReference type="GO" id="GO:0005524">
    <property type="term" value="F:ATP binding"/>
    <property type="evidence" value="ECO:0007669"/>
    <property type="project" value="UniProtKB-KW"/>
</dbReference>
<evidence type="ECO:0000256" key="2">
    <source>
        <dbReference type="ARBA" id="ARBA00022448"/>
    </source>
</evidence>
<dbReference type="PANTHER" id="PTHR43335:SF4">
    <property type="entry name" value="ABC TRANSPORTER, ATP-BINDING PROTEIN"/>
    <property type="match status" value="1"/>
</dbReference>
<gene>
    <name evidence="6" type="ORF">tinsulaeT_06630</name>
</gene>
<dbReference type="Proteomes" id="UP001157186">
    <property type="component" value="Unassembled WGS sequence"/>
</dbReference>
<dbReference type="Gene3D" id="3.40.50.300">
    <property type="entry name" value="P-loop containing nucleotide triphosphate hydrolases"/>
    <property type="match status" value="1"/>
</dbReference>
<evidence type="ECO:0000313" key="6">
    <source>
        <dbReference type="EMBL" id="GLX77323.1"/>
    </source>
</evidence>
<sequence>MLNVSQLTRSYGNFIAVNNVSFSIKKGEIIGLLGHNGAGKTTIMKIISGYLEADKGEVSLDGISLNDNPKLLQQHLGYLPENLPVYPEMTVAEYLDYAADLKGLKADKKVAEIKRVIKATDLSSKLLAPIQTLSRGYKQRVGVAQAILANPKLLILDEPTNGLDPEQTQHMRQLIKEIAQDATVILSTHIMQEVNALCDRALILKAGQLVLDEKLDALQHSQQLIVETDCQDLAIIKQISGVKALERISEHQLMVEISKPEFSRTICTELSKAIVNSDANLFALYRKKRDLETVFNQINNEQYSSIENSSHEQGKGVSNAA</sequence>
<name>A0ABQ6GMV6_9GAMM</name>
<keyword evidence="7" id="KW-1185">Reference proteome</keyword>
<dbReference type="EMBL" id="BSST01000001">
    <property type="protein sequence ID" value="GLX77323.1"/>
    <property type="molecule type" value="Genomic_DNA"/>
</dbReference>
<dbReference type="RefSeq" id="WP_284243175.1">
    <property type="nucleotide sequence ID" value="NZ_BSST01000001.1"/>
</dbReference>
<evidence type="ECO:0000256" key="4">
    <source>
        <dbReference type="ARBA" id="ARBA00022840"/>
    </source>
</evidence>
<organism evidence="6 7">
    <name type="scientific">Thalassotalea insulae</name>
    <dbReference type="NCBI Taxonomy" id="2056778"/>
    <lineage>
        <taxon>Bacteria</taxon>
        <taxon>Pseudomonadati</taxon>
        <taxon>Pseudomonadota</taxon>
        <taxon>Gammaproteobacteria</taxon>
        <taxon>Alteromonadales</taxon>
        <taxon>Colwelliaceae</taxon>
        <taxon>Thalassotalea</taxon>
    </lineage>
</organism>
<keyword evidence="2" id="KW-0813">Transport</keyword>
<feature type="domain" description="ABC transporter" evidence="5">
    <location>
        <begin position="2"/>
        <end position="231"/>
    </location>
</feature>
<dbReference type="PANTHER" id="PTHR43335">
    <property type="entry name" value="ABC TRANSPORTER, ATP-BINDING PROTEIN"/>
    <property type="match status" value="1"/>
</dbReference>
<proteinExistence type="inferred from homology"/>
<dbReference type="SMART" id="SM00382">
    <property type="entry name" value="AAA"/>
    <property type="match status" value="1"/>
</dbReference>
<dbReference type="Pfam" id="PF00005">
    <property type="entry name" value="ABC_tran"/>
    <property type="match status" value="1"/>
</dbReference>
<protein>
    <submittedName>
        <fullName evidence="6">ABC transporter ATP-binding protein</fullName>
    </submittedName>
</protein>
<reference evidence="6 7" key="1">
    <citation type="submission" date="2023-03" db="EMBL/GenBank/DDBJ databases">
        <title>Draft genome sequence of Thalassotalea insulae KCTC 62186T.</title>
        <authorList>
            <person name="Sawabe T."/>
        </authorList>
    </citation>
    <scope>NUCLEOTIDE SEQUENCE [LARGE SCALE GENOMIC DNA]</scope>
    <source>
        <strain evidence="6 7">KCTC 62186</strain>
    </source>
</reference>
<accession>A0ABQ6GMV6</accession>
<comment type="caution">
    <text evidence="6">The sequence shown here is derived from an EMBL/GenBank/DDBJ whole genome shotgun (WGS) entry which is preliminary data.</text>
</comment>
<dbReference type="InterPro" id="IPR027417">
    <property type="entry name" value="P-loop_NTPase"/>
</dbReference>